<comment type="caution">
    <text evidence="1">The sequence shown here is derived from an EMBL/GenBank/DDBJ whole genome shotgun (WGS) entry which is preliminary data.</text>
</comment>
<organism evidence="1 2">
    <name type="scientific">Bauhinia variegata</name>
    <name type="common">Purple orchid tree</name>
    <name type="synonym">Phanera variegata</name>
    <dbReference type="NCBI Taxonomy" id="167791"/>
    <lineage>
        <taxon>Eukaryota</taxon>
        <taxon>Viridiplantae</taxon>
        <taxon>Streptophyta</taxon>
        <taxon>Embryophyta</taxon>
        <taxon>Tracheophyta</taxon>
        <taxon>Spermatophyta</taxon>
        <taxon>Magnoliopsida</taxon>
        <taxon>eudicotyledons</taxon>
        <taxon>Gunneridae</taxon>
        <taxon>Pentapetalae</taxon>
        <taxon>rosids</taxon>
        <taxon>fabids</taxon>
        <taxon>Fabales</taxon>
        <taxon>Fabaceae</taxon>
        <taxon>Cercidoideae</taxon>
        <taxon>Cercideae</taxon>
        <taxon>Bauhiniinae</taxon>
        <taxon>Bauhinia</taxon>
    </lineage>
</organism>
<dbReference type="EMBL" id="CM039437">
    <property type="protein sequence ID" value="KAI4307676.1"/>
    <property type="molecule type" value="Genomic_DNA"/>
</dbReference>
<proteinExistence type="predicted"/>
<sequence>MDSPHKTNLLFLFLLFSTNLLTLFVSSVFYSSSCTPTISTTADTATFQVLPPEFLAFTQAQRLPFGFNRNFDSDTIYPPVGNGCTLFPEELRKFMSYKVNGSCPDDELIAQKLLLKGCEPLPRRRCRTAAPPNYSEPVPLSASLWSTPPDSSVLWTAYTCKSYECLINRIKTQKGFDDCKDCFDLQGRERNRWTSPRSNGLDFSIDDVLGTRKPGTIRIGLDIGGGVATFAVRMRERNITIVTTSMNLNGPFNSFIASRGVVPLYLSISQRLPFFDNTLDIVHSMHVLSNWIPTTLLHFLLFDVHRVLRPGGLFWLDHFFCVGEELEQVYKPMIQSIGFRKVKWVIGKKLDRGPELKEMYLSALLEKPLNNSR</sequence>
<protein>
    <submittedName>
        <fullName evidence="1">Uncharacterized protein</fullName>
    </submittedName>
</protein>
<reference evidence="1 2" key="1">
    <citation type="journal article" date="2022" name="DNA Res.">
        <title>Chromosomal-level genome assembly of the orchid tree Bauhinia variegata (Leguminosae; Cercidoideae) supports the allotetraploid origin hypothesis of Bauhinia.</title>
        <authorList>
            <person name="Zhong Y."/>
            <person name="Chen Y."/>
            <person name="Zheng D."/>
            <person name="Pang J."/>
            <person name="Liu Y."/>
            <person name="Luo S."/>
            <person name="Meng S."/>
            <person name="Qian L."/>
            <person name="Wei D."/>
            <person name="Dai S."/>
            <person name="Zhou R."/>
        </authorList>
    </citation>
    <scope>NUCLEOTIDE SEQUENCE [LARGE SCALE GENOMIC DNA]</scope>
    <source>
        <strain evidence="1">BV-YZ2020</strain>
    </source>
</reference>
<gene>
    <name evidence="1" type="ORF">L6164_030839</name>
</gene>
<evidence type="ECO:0000313" key="2">
    <source>
        <dbReference type="Proteomes" id="UP000828941"/>
    </source>
</evidence>
<accession>A0ACB9LD95</accession>
<name>A0ACB9LD95_BAUVA</name>
<keyword evidence="2" id="KW-1185">Reference proteome</keyword>
<dbReference type="Proteomes" id="UP000828941">
    <property type="component" value="Chromosome 12"/>
</dbReference>
<evidence type="ECO:0000313" key="1">
    <source>
        <dbReference type="EMBL" id="KAI4307676.1"/>
    </source>
</evidence>